<dbReference type="InterPro" id="IPR036533">
    <property type="entry name" value="BAG_dom_sf"/>
</dbReference>
<organism evidence="6 7">
    <name type="scientific">Huso huso</name>
    <name type="common">Beluga</name>
    <name type="synonym">Acipenser huso</name>
    <dbReference type="NCBI Taxonomy" id="61971"/>
    <lineage>
        <taxon>Eukaryota</taxon>
        <taxon>Metazoa</taxon>
        <taxon>Chordata</taxon>
        <taxon>Craniata</taxon>
        <taxon>Vertebrata</taxon>
        <taxon>Euteleostomi</taxon>
        <taxon>Actinopterygii</taxon>
        <taxon>Chondrostei</taxon>
        <taxon>Acipenseriformes</taxon>
        <taxon>Acipenseridae</taxon>
        <taxon>Huso</taxon>
    </lineage>
</organism>
<keyword evidence="7" id="KW-1185">Reference proteome</keyword>
<name>A0ABR0ZSH7_HUSHU</name>
<feature type="compositionally biased region" description="Basic and acidic residues" evidence="3">
    <location>
        <begin position="312"/>
        <end position="328"/>
    </location>
</feature>
<feature type="region of interest" description="Disordered" evidence="3">
    <location>
        <begin position="231"/>
        <end position="252"/>
    </location>
</feature>
<dbReference type="PROSITE" id="PS51035">
    <property type="entry name" value="BAG"/>
    <property type="match status" value="1"/>
</dbReference>
<evidence type="ECO:0000259" key="5">
    <source>
        <dbReference type="PROSITE" id="PS51035"/>
    </source>
</evidence>
<dbReference type="PROSITE" id="PS50020">
    <property type="entry name" value="WW_DOMAIN_2"/>
    <property type="match status" value="1"/>
</dbReference>
<feature type="compositionally biased region" description="Low complexity" evidence="3">
    <location>
        <begin position="68"/>
        <end position="81"/>
    </location>
</feature>
<feature type="region of interest" description="Disordered" evidence="3">
    <location>
        <begin position="369"/>
        <end position="401"/>
    </location>
</feature>
<dbReference type="SUPFAM" id="SSF51045">
    <property type="entry name" value="WW domain"/>
    <property type="match status" value="1"/>
</dbReference>
<dbReference type="Gene3D" id="1.20.58.120">
    <property type="entry name" value="BAG domain"/>
    <property type="match status" value="1"/>
</dbReference>
<feature type="region of interest" description="Disordered" evidence="3">
    <location>
        <begin position="65"/>
        <end position="84"/>
    </location>
</feature>
<dbReference type="InterPro" id="IPR039773">
    <property type="entry name" value="BAG_chaperone_regulator"/>
</dbReference>
<dbReference type="InterPro" id="IPR001202">
    <property type="entry name" value="WW_dom"/>
</dbReference>
<keyword evidence="1" id="KW-0143">Chaperone</keyword>
<protein>
    <submittedName>
        <fullName evidence="6">BAG family molecular chaperone regulator 3-like</fullName>
    </submittedName>
</protein>
<comment type="caution">
    <text evidence="6">The sequence shown here is derived from an EMBL/GenBank/DDBJ whole genome shotgun (WGS) entry which is preliminary data.</text>
</comment>
<feature type="domain" description="WW" evidence="4">
    <location>
        <begin position="26"/>
        <end position="60"/>
    </location>
</feature>
<evidence type="ECO:0000313" key="7">
    <source>
        <dbReference type="Proteomes" id="UP001369086"/>
    </source>
</evidence>
<keyword evidence="2" id="KW-0175">Coiled coil</keyword>
<evidence type="ECO:0000256" key="1">
    <source>
        <dbReference type="ARBA" id="ARBA00023186"/>
    </source>
</evidence>
<feature type="domain" description="BAG" evidence="5">
    <location>
        <begin position="400"/>
        <end position="477"/>
    </location>
</feature>
<evidence type="ECO:0000256" key="3">
    <source>
        <dbReference type="SAM" id="MobiDB-lite"/>
    </source>
</evidence>
<evidence type="ECO:0000256" key="2">
    <source>
        <dbReference type="SAM" id="Coils"/>
    </source>
</evidence>
<feature type="region of interest" description="Disordered" evidence="3">
    <location>
        <begin position="310"/>
        <end position="329"/>
    </location>
</feature>
<dbReference type="SUPFAM" id="SSF63491">
    <property type="entry name" value="BAG domain"/>
    <property type="match status" value="1"/>
</dbReference>
<feature type="compositionally biased region" description="Low complexity" evidence="3">
    <location>
        <begin position="165"/>
        <end position="176"/>
    </location>
</feature>
<feature type="coiled-coil region" evidence="2">
    <location>
        <begin position="404"/>
        <end position="431"/>
    </location>
</feature>
<dbReference type="PANTHER" id="PTHR12329:SF12">
    <property type="entry name" value="BAG FAMILY MOLECULAR CHAPERONE REGULATOR 3"/>
    <property type="match status" value="1"/>
</dbReference>
<evidence type="ECO:0000259" key="4">
    <source>
        <dbReference type="PROSITE" id="PS50020"/>
    </source>
</evidence>
<dbReference type="PROSITE" id="PS01159">
    <property type="entry name" value="WW_DOMAIN_1"/>
    <property type="match status" value="1"/>
</dbReference>
<proteinExistence type="predicted"/>
<dbReference type="SMART" id="SM00456">
    <property type="entry name" value="WW"/>
    <property type="match status" value="1"/>
</dbReference>
<feature type="compositionally biased region" description="Low complexity" evidence="3">
    <location>
        <begin position="238"/>
        <end position="252"/>
    </location>
</feature>
<dbReference type="SMART" id="SM00264">
    <property type="entry name" value="BAG"/>
    <property type="match status" value="1"/>
</dbReference>
<feature type="region of interest" description="Disordered" evidence="3">
    <location>
        <begin position="478"/>
        <end position="514"/>
    </location>
</feature>
<dbReference type="EMBL" id="JAHFZB010000007">
    <property type="protein sequence ID" value="KAK6487649.1"/>
    <property type="molecule type" value="Genomic_DNA"/>
</dbReference>
<dbReference type="InterPro" id="IPR003103">
    <property type="entry name" value="BAG_domain"/>
</dbReference>
<gene>
    <name evidence="6" type="ORF">HHUSO_G8879</name>
</gene>
<dbReference type="CDD" id="cd00201">
    <property type="entry name" value="WW"/>
    <property type="match status" value="1"/>
</dbReference>
<sequence>MAQFSQPTILHNMKTQSPMVQMTTNDPLPPGWEIKIDPQTRWPFFVDHNNRTTTWNDPRHDLKEERQLSSNGPSLSPQSSQDSHQHYIREMQYPSLRQGYIPIPIAHEGLEHRPLQQQPYYSYAQPSMQRVKTEVRAPSPTQAHIGRPTSPVRPPSEASPSDPLCGQAGTAAGCQGPLSQGPEPHEHHHHHHPHPQDCSHAAPAHQPGRPCSGGPQLLPGYISIPVIHEVAGGRPQPHHSQQQPQAPQQPQHPEYQPIYHRVQPEDWAYLPGRSQSPRDRPSREASPIRIPQQMRAQSPVRVHTMGPQVQHEIPRQESPPRMHQEERGSPCGADIPQAYIPVQPLYKECDLRQPLPMPEKTEAKIFGTTKSIPQDTRAAPEEVPPLKPEEPEESSPSHPGLAKVQQIVDRVQKLEEEVKNFEGKKNDKRYMMLEEFLTKELLALDSVDPEGRIDVRQARRDGVRKVQNILEGLELIAEQQKHSEQSNEEANQPGGKGDATMIGQVESTTEKEIY</sequence>
<dbReference type="PANTHER" id="PTHR12329">
    <property type="entry name" value="BCL2-ASSOCIATED ATHANOGENE"/>
    <property type="match status" value="1"/>
</dbReference>
<dbReference type="Proteomes" id="UP001369086">
    <property type="component" value="Unassembled WGS sequence"/>
</dbReference>
<dbReference type="Gene3D" id="2.20.70.10">
    <property type="match status" value="1"/>
</dbReference>
<evidence type="ECO:0000313" key="6">
    <source>
        <dbReference type="EMBL" id="KAK6487649.1"/>
    </source>
</evidence>
<accession>A0ABR0ZSH7</accession>
<dbReference type="InterPro" id="IPR036020">
    <property type="entry name" value="WW_dom_sf"/>
</dbReference>
<feature type="region of interest" description="Disordered" evidence="3">
    <location>
        <begin position="127"/>
        <end position="216"/>
    </location>
</feature>
<feature type="region of interest" description="Disordered" evidence="3">
    <location>
        <begin position="269"/>
        <end position="300"/>
    </location>
</feature>
<dbReference type="Pfam" id="PF00397">
    <property type="entry name" value="WW"/>
    <property type="match status" value="1"/>
</dbReference>
<dbReference type="Pfam" id="PF02179">
    <property type="entry name" value="BAG"/>
    <property type="match status" value="1"/>
</dbReference>
<reference evidence="6 7" key="1">
    <citation type="submission" date="2021-05" db="EMBL/GenBank/DDBJ databases">
        <authorList>
            <person name="Zahm M."/>
            <person name="Klopp C."/>
            <person name="Cabau C."/>
            <person name="Kuhl H."/>
            <person name="Suciu R."/>
            <person name="Ciorpac M."/>
            <person name="Holostenco D."/>
            <person name="Gessner J."/>
            <person name="Wuertz S."/>
            <person name="Hohne C."/>
            <person name="Stock M."/>
            <person name="Gislard M."/>
            <person name="Lluch J."/>
            <person name="Milhes M."/>
            <person name="Lampietro C."/>
            <person name="Lopez Roques C."/>
            <person name="Donnadieu C."/>
            <person name="Du K."/>
            <person name="Schartl M."/>
            <person name="Guiguen Y."/>
        </authorList>
    </citation>
    <scope>NUCLEOTIDE SEQUENCE [LARGE SCALE GENOMIC DNA]</scope>
    <source>
        <strain evidence="6">Hh-F2</strain>
        <tissue evidence="6">Blood</tissue>
    </source>
</reference>